<evidence type="ECO:0000256" key="12">
    <source>
        <dbReference type="SAM" id="Phobius"/>
    </source>
</evidence>
<dbReference type="InterPro" id="IPR036852">
    <property type="entry name" value="Peptidase_S8/S53_dom_sf"/>
</dbReference>
<dbReference type="PROSITE" id="PS00137">
    <property type="entry name" value="SUBTILASE_HIS"/>
    <property type="match status" value="1"/>
</dbReference>
<feature type="region of interest" description="Disordered" evidence="11">
    <location>
        <begin position="2009"/>
        <end position="2039"/>
    </location>
</feature>
<evidence type="ECO:0000256" key="10">
    <source>
        <dbReference type="RuleBase" id="RU003355"/>
    </source>
</evidence>
<evidence type="ECO:0000313" key="15">
    <source>
        <dbReference type="Proteomes" id="UP001148018"/>
    </source>
</evidence>
<feature type="active site" description="Charge relay system" evidence="8 9">
    <location>
        <position position="2003"/>
    </location>
</feature>
<evidence type="ECO:0000256" key="5">
    <source>
        <dbReference type="ARBA" id="ARBA00022825"/>
    </source>
</evidence>
<feature type="region of interest" description="Disordered" evidence="11">
    <location>
        <begin position="436"/>
        <end position="469"/>
    </location>
</feature>
<dbReference type="Gene3D" id="2.10.220.10">
    <property type="entry name" value="Hormone Receptor, Insulin-like Growth Factor Receptor 1, Chain A, domain 2"/>
    <property type="match status" value="1"/>
</dbReference>
<dbReference type="CDD" id="cd04059">
    <property type="entry name" value="Peptidases_S8_Protein_convertases_Kexins_Furin-like"/>
    <property type="match status" value="1"/>
</dbReference>
<dbReference type="PROSITE" id="PS00138">
    <property type="entry name" value="SUBTILASE_SER"/>
    <property type="match status" value="1"/>
</dbReference>
<dbReference type="InterPro" id="IPR009030">
    <property type="entry name" value="Growth_fac_rcpt_cys_sf"/>
</dbReference>
<dbReference type="Pfam" id="PF21058">
    <property type="entry name" value="Stereocilin"/>
    <property type="match status" value="1"/>
</dbReference>
<gene>
    <name evidence="14" type="ORF">NHX12_006390</name>
</gene>
<dbReference type="FunFam" id="2.60.120.260:FF:000034">
    <property type="entry name" value="furin isoform X2"/>
    <property type="match status" value="1"/>
</dbReference>
<dbReference type="EMBL" id="JANIIK010000112">
    <property type="protein sequence ID" value="KAJ3594058.1"/>
    <property type="molecule type" value="Genomic_DNA"/>
</dbReference>
<keyword evidence="12" id="KW-0812">Transmembrane</keyword>
<dbReference type="InterPro" id="IPR048992">
    <property type="entry name" value="Stereocilin_LRR"/>
</dbReference>
<dbReference type="InterPro" id="IPR002884">
    <property type="entry name" value="P_dom"/>
</dbReference>
<feature type="domain" description="P/Homo B" evidence="13">
    <location>
        <begin position="2205"/>
        <end position="2344"/>
    </location>
</feature>
<feature type="region of interest" description="Disordered" evidence="11">
    <location>
        <begin position="20"/>
        <end position="41"/>
    </location>
</feature>
<dbReference type="InterPro" id="IPR008979">
    <property type="entry name" value="Galactose-bd-like_sf"/>
</dbReference>
<sequence length="2581" mass="283860">AEGYTRPEGDRLHRVLLARSVAGETTPPLNQSQDESQWAEVNDPRSEFLKELLSKWTKGGGSSPLKTDRGQELVRGIMGGLKSLGLFPSRNPGPPSPNKQVDRRRLSSFLYNISQYLQEMGAELEEGQLPSSEEQLWEKVLQSFIQSEGSATQNQWNGQGPPRPSVRLQDWFLSLRGSPHWDWLLGILESLISLSERQPHRPLLAFLSQNWRTASAMLDAVLQALVSGTYGQASAGLQGFICALKGRNDCSFNVSWLRQLLLFLETRSWKPVVSVHPMGEGGEGNRASSAPGRWKPFSLPPEATKEEVNASRGDAEGPWSLAEDLGSMQSFLLHALSRSAGGDRSGPLAEKNPALVQRLDGLRKGLLHRVGNTVYRNLRNKVSRVTMAMLDDVSSRVELPHPNRRGRCSVGDLRQLILWGIKHNVTWNTQALGFGSQGPPTAPPFLSCPSAEDHGPESSGPIRPRAAAADPQREASEYSAFAEILEAACNASIPGLTGVSNFTVFLYCNLFQAENGSGGPAPAEAGPDLHATCSDAAWYLSAAEDDFLWVHVCSEFFAHEFNNTVCANSSFWLQRAQQAAVTKDYHYFNQSSINDLCVQLSGETGRSPEAAPDESCLNRLAVGALSAQGFQRCFLPNNSALVAALCGPAALPERHRPLSEGSWAAEYCSKTHNLSLYAPEGESCDYREWELQRFTNATLLEICGHAQGLWEYLCGNTSLLQQQPNTSWLFELCVAGEPDPDPDAGKCFLQRFFELLPAPYDFDPSQLCVDPGPLLLEALQKLSVCQLEEGDHGGWLGVLGYVLRLLDFMVGVSAGLEEGEGEARQGLSQAILLSSLLDNASFWASLQPEASLSVLHTVGIVLMQEYLQMPGESIRTLVMSAEKDAVKRFLSHMHQSWDQLHVETTQASQKELQAMETMTAAFIHKFPRVTPELFVDLSQFIPFMSVSDIMTFPASLIVNDSVLMAIRDHSSEMKLPQKQAFVKRLLQSSVVGDVPTWPPYFLSSMLPLLPYLPVSRFQQLTSQQLTPLVELLANSSLDGTRGRHVLRTLLNHRKNLTGDHILRLGVLACYLDPADLVPYLLSPSPGLWQQLAQCVTEGHVSPTGRLSTWLLPAVQALDASSMSPVELSALSGLLPQLGASYLQSLSTNELLELLTQPGLPSYPPAQASQLLMKISKDTNLTVETLCRLKPLHPGLSLTVLRNLGWSGISAGAPCQCWGSIVSELRPGQRAMVYTALQEVVLDEGLKNGSKRLGAHCLLPLVPLRKLMEAVDGEGVLNDLRPYSDVHWFPQQAQLLFKKIQEVQNITREYVQDLGHMTSGMSCDWIRLWTNDTDFSKLVQLVSDLPGIIRPALRKCIVEELRIHPEISLEDLNPWFAAGLPVTMTEGLSNTSLRRILVHTKEHLPDFLKLPRYKQMHLTERAMAVLGSFRSLAEGEVEGDTLDLLGPLILFLDHGTLSLVDREDFTVRLDDMRGYCLPRETLLGLSTLLTDRDLLGDPSKWEVEDVEHLGRLVFTLSAKQINSIPLSVLNRDTVEQVLVDQKLWEESDVGQACVSMCMVQSTQTELTHSLLRGIVKPRNRRAKIPVPTCADIRGTIPSAWTANQLSRMQQEDLRQCVDVIGQDGSLSPEQRRSLWLKFRQLYGPVREMSPEQFLLLGSVVTEMGERELQEANLTPPMVLEQLGTLSLWTSKKMRAVILSVMRKRKLKVEQLVALDLAMLGHLICGLYPSEIHRIDPYNFSIACLFLRELTLPCSDEQLEVLTGRLSRPEAFGAVSGWGPEVFTEIGTLAAGLQDLALSSLVREQVEGLTPEAIPLIPPKKMAVVFSATQLSWLSVEQAWAVTRDQWAELDGRQRRALGLAQYEGDVLLEMRGLEQAPADIFTNTWAVEIPGGRHVAEQVAQKHGFINYGHVFGDYYHFRHHVVEKRSTSFHQPTRKLFQEEPKVMWFQQQVVKNRKRRDVYAELSDPKFKDQWYLNNPNRRDLNVKGAWELGYTGKGVVVSILDDGIEQNHPDLQQNYDPEASYDVNDGDPDPQPRYTQLDDNRHGTRCAGEVAAVANNGICGVGVRMLDGEGRGGLGSIFVWASGNGGREKDSCNCDGYTDSIYTLSISSSTQNGNVPWYSEACSSTLATTYSSGNLNEKQIITTDLKSKCTDSHTGTSASAPLAAGIIALALEANTNLTWRDMQHLVVRTSHPAHLLTNDWKTNGVGRKVSHSYGYGLLDATAMVANIGTHLVIKKSVDGCLGTASHVSSLEHVQAQLTLSYNRRGDLAIHLTSPSGTRSTLLAPRPHDYSSEGFNDWAFMTTHSWDERPDGEWTLEIENVAGASDYGTLTQFTLVLYGTGSAWSSPSDKESDQPANGSCKTLDLRQMCIECNAGYYLYQQYCVTECPAGYSLGSLPLNYTVGNSVEPAYVPTCLPCKPPCLTCSALSPRACLSCPTHSHLDQATGTCTHLNQFERETPGSFMVGEGAALPPLGSGLPATVAVLSCMAIVVTFASVFLMLQLRSGALPLPALEAGGEGGGGGGVIEGLRGRLGLGLGGGRQVASYHGIPTVWGEEGFDSDNEEFGVHNERTAFIKTQSAL</sequence>
<dbReference type="GO" id="GO:0000139">
    <property type="term" value="C:Golgi membrane"/>
    <property type="evidence" value="ECO:0007669"/>
    <property type="project" value="TreeGrafter"/>
</dbReference>
<dbReference type="SUPFAM" id="SSF54897">
    <property type="entry name" value="Protease propeptides/inhibitors"/>
    <property type="match status" value="1"/>
</dbReference>
<dbReference type="Pfam" id="PF01483">
    <property type="entry name" value="P_proprotein"/>
    <property type="match status" value="1"/>
</dbReference>
<organism evidence="14 15">
    <name type="scientific">Muraenolepis orangiensis</name>
    <name type="common">Patagonian moray cod</name>
    <dbReference type="NCBI Taxonomy" id="630683"/>
    <lineage>
        <taxon>Eukaryota</taxon>
        <taxon>Metazoa</taxon>
        <taxon>Chordata</taxon>
        <taxon>Craniata</taxon>
        <taxon>Vertebrata</taxon>
        <taxon>Euteleostomi</taxon>
        <taxon>Actinopterygii</taxon>
        <taxon>Neopterygii</taxon>
        <taxon>Teleostei</taxon>
        <taxon>Neoteleostei</taxon>
        <taxon>Acanthomorphata</taxon>
        <taxon>Zeiogadaria</taxon>
        <taxon>Gadariae</taxon>
        <taxon>Gadiformes</taxon>
        <taxon>Muraenolepidoidei</taxon>
        <taxon>Muraenolepididae</taxon>
        <taxon>Muraenolepis</taxon>
    </lineage>
</organism>
<keyword evidence="12" id="KW-0472">Membrane</keyword>
<feature type="active site" description="Charge relay system" evidence="8 9">
    <location>
        <position position="2159"/>
    </location>
</feature>
<dbReference type="PANTHER" id="PTHR42884">
    <property type="entry name" value="PROPROTEIN CONVERTASE SUBTILISIN/KEXIN-RELATED"/>
    <property type="match status" value="1"/>
</dbReference>
<dbReference type="GO" id="GO:0005802">
    <property type="term" value="C:trans-Golgi network"/>
    <property type="evidence" value="ECO:0007669"/>
    <property type="project" value="TreeGrafter"/>
</dbReference>
<evidence type="ECO:0000256" key="3">
    <source>
        <dbReference type="ARBA" id="ARBA00022729"/>
    </source>
</evidence>
<keyword evidence="3" id="KW-0732">Signal</keyword>
<feature type="compositionally biased region" description="Basic and acidic residues" evidence="11">
    <location>
        <begin position="303"/>
        <end position="315"/>
    </location>
</feature>
<dbReference type="InterPro" id="IPR015500">
    <property type="entry name" value="Peptidase_S8_subtilisin-rel"/>
</dbReference>
<dbReference type="InterPro" id="IPR034182">
    <property type="entry name" value="Kexin/furin"/>
</dbReference>
<keyword evidence="6" id="KW-0865">Zymogen</keyword>
<keyword evidence="7" id="KW-0325">Glycoprotein</keyword>
<dbReference type="SUPFAM" id="SSF49785">
    <property type="entry name" value="Galactose-binding domain-like"/>
    <property type="match status" value="1"/>
</dbReference>
<evidence type="ECO:0000256" key="4">
    <source>
        <dbReference type="ARBA" id="ARBA00022801"/>
    </source>
</evidence>
<keyword evidence="12" id="KW-1133">Transmembrane helix</keyword>
<dbReference type="GO" id="GO:0016486">
    <property type="term" value="P:peptide hormone processing"/>
    <property type="evidence" value="ECO:0007669"/>
    <property type="project" value="TreeGrafter"/>
</dbReference>
<dbReference type="InterPro" id="IPR022398">
    <property type="entry name" value="Peptidase_S8_His-AS"/>
</dbReference>
<dbReference type="Gene3D" id="3.40.50.200">
    <property type="entry name" value="Peptidase S8/S53 domain"/>
    <property type="match status" value="2"/>
</dbReference>
<evidence type="ECO:0000256" key="2">
    <source>
        <dbReference type="ARBA" id="ARBA00022685"/>
    </source>
</evidence>
<dbReference type="InterPro" id="IPR038466">
    <property type="entry name" value="S8_pro-domain_sf"/>
</dbReference>
<dbReference type="Gene3D" id="2.60.120.260">
    <property type="entry name" value="Galactose-binding domain-like"/>
    <property type="match status" value="1"/>
</dbReference>
<evidence type="ECO:0000313" key="14">
    <source>
        <dbReference type="EMBL" id="KAJ3594058.1"/>
    </source>
</evidence>
<feature type="active site" description="Charge relay system" evidence="8 9">
    <location>
        <position position="2044"/>
    </location>
</feature>
<dbReference type="PANTHER" id="PTHR42884:SF32">
    <property type="entry name" value="FURIN (PAIRED BASIC AMINO ACID CLEAVING ENZYME) A"/>
    <property type="match status" value="1"/>
</dbReference>
<dbReference type="InterPro" id="IPR006212">
    <property type="entry name" value="Furin_repeat"/>
</dbReference>
<keyword evidence="15" id="KW-1185">Reference proteome</keyword>
<protein>
    <recommendedName>
        <fullName evidence="13">P/Homo B domain-containing protein</fullName>
    </recommendedName>
</protein>
<dbReference type="PRINTS" id="PR00723">
    <property type="entry name" value="SUBTILISIN"/>
</dbReference>
<dbReference type="GO" id="GO:0004252">
    <property type="term" value="F:serine-type endopeptidase activity"/>
    <property type="evidence" value="ECO:0007669"/>
    <property type="project" value="UniProtKB-UniRule"/>
</dbReference>
<proteinExistence type="inferred from homology"/>
<keyword evidence="2" id="KW-0165">Cleavage on pair of basic residues</keyword>
<dbReference type="Pfam" id="PF16470">
    <property type="entry name" value="S8_pro-domain"/>
    <property type="match status" value="1"/>
</dbReference>
<dbReference type="SUPFAM" id="SSF57184">
    <property type="entry name" value="Growth factor receptor domain"/>
    <property type="match status" value="1"/>
</dbReference>
<dbReference type="Gene3D" id="3.30.70.850">
    <property type="entry name" value="Peptidase S8, pro-domain"/>
    <property type="match status" value="1"/>
</dbReference>
<feature type="compositionally biased region" description="Polar residues" evidence="11">
    <location>
        <begin position="27"/>
        <end position="36"/>
    </location>
</feature>
<evidence type="ECO:0000256" key="6">
    <source>
        <dbReference type="ARBA" id="ARBA00023145"/>
    </source>
</evidence>
<evidence type="ECO:0000259" key="13">
    <source>
        <dbReference type="PROSITE" id="PS51829"/>
    </source>
</evidence>
<keyword evidence="4 9" id="KW-0378">Hydrolase</keyword>
<feature type="non-terminal residue" evidence="14">
    <location>
        <position position="1"/>
    </location>
</feature>
<dbReference type="OrthoDB" id="9447519at2759"/>
<evidence type="ECO:0000256" key="1">
    <source>
        <dbReference type="ARBA" id="ARBA00022670"/>
    </source>
</evidence>
<dbReference type="Pfam" id="PF00082">
    <property type="entry name" value="Peptidase_S8"/>
    <property type="match status" value="2"/>
</dbReference>
<evidence type="ECO:0000256" key="8">
    <source>
        <dbReference type="PIRSR" id="PIRSR615500-1"/>
    </source>
</evidence>
<dbReference type="PROSITE" id="PS51892">
    <property type="entry name" value="SUBTILASE"/>
    <property type="match status" value="1"/>
</dbReference>
<name>A0A9Q0IDR5_9TELE</name>
<comment type="caution">
    <text evidence="14">The sequence shown here is derived from an EMBL/GenBank/DDBJ whole genome shotgun (WGS) entry which is preliminary data.</text>
</comment>
<dbReference type="SMART" id="SM00261">
    <property type="entry name" value="FU"/>
    <property type="match status" value="2"/>
</dbReference>
<keyword evidence="5 9" id="KW-0720">Serine protease</keyword>
<keyword evidence="1 9" id="KW-0645">Protease</keyword>
<reference evidence="14" key="1">
    <citation type="submission" date="2022-07" db="EMBL/GenBank/DDBJ databases">
        <title>Chromosome-level genome of Muraenolepis orangiensis.</title>
        <authorList>
            <person name="Kim J."/>
        </authorList>
    </citation>
    <scope>NUCLEOTIDE SEQUENCE</scope>
    <source>
        <strain evidence="14">KU_S4_2022</strain>
        <tissue evidence="14">Muscle</tissue>
    </source>
</reference>
<dbReference type="InterPro" id="IPR023827">
    <property type="entry name" value="Peptidase_S8_Asp-AS"/>
</dbReference>
<evidence type="ECO:0000256" key="9">
    <source>
        <dbReference type="PROSITE-ProRule" id="PRU01240"/>
    </source>
</evidence>
<dbReference type="SUPFAM" id="SSF52743">
    <property type="entry name" value="Subtilisin-like"/>
    <property type="match status" value="1"/>
</dbReference>
<dbReference type="PROSITE" id="PS51829">
    <property type="entry name" value="P_HOMO_B"/>
    <property type="match status" value="1"/>
</dbReference>
<accession>A0A9Q0IDR5</accession>
<feature type="transmembrane region" description="Helical" evidence="12">
    <location>
        <begin position="2480"/>
        <end position="2501"/>
    </location>
</feature>
<dbReference type="PROSITE" id="PS00136">
    <property type="entry name" value="SUBTILASE_ASP"/>
    <property type="match status" value="1"/>
</dbReference>
<evidence type="ECO:0000256" key="7">
    <source>
        <dbReference type="ARBA" id="ARBA00023180"/>
    </source>
</evidence>
<dbReference type="CDD" id="cd00064">
    <property type="entry name" value="FU"/>
    <property type="match status" value="2"/>
</dbReference>
<dbReference type="Proteomes" id="UP001148018">
    <property type="component" value="Unassembled WGS sequence"/>
</dbReference>
<evidence type="ECO:0000256" key="11">
    <source>
        <dbReference type="SAM" id="MobiDB-lite"/>
    </source>
</evidence>
<dbReference type="InterPro" id="IPR023828">
    <property type="entry name" value="Peptidase_S8_Ser-AS"/>
</dbReference>
<dbReference type="FunFam" id="3.30.70.850:FF:000001">
    <property type="entry name" value="Proprotein convertase subtilisin/kexin type 5"/>
    <property type="match status" value="1"/>
</dbReference>
<dbReference type="InterPro" id="IPR000209">
    <property type="entry name" value="Peptidase_S8/S53_dom"/>
</dbReference>
<dbReference type="InterPro" id="IPR032815">
    <property type="entry name" value="S8_pro-domain"/>
</dbReference>
<comment type="similarity">
    <text evidence="9 10">Belongs to the peptidase S8 family.</text>
</comment>
<feature type="region of interest" description="Disordered" evidence="11">
    <location>
        <begin position="276"/>
        <end position="315"/>
    </location>
</feature>